<evidence type="ECO:0000313" key="4">
    <source>
        <dbReference type="Proteomes" id="UP000646738"/>
    </source>
</evidence>
<dbReference type="InterPro" id="IPR004147">
    <property type="entry name" value="ABC1_dom"/>
</dbReference>
<dbReference type="InterPro" id="IPR011009">
    <property type="entry name" value="Kinase-like_dom_sf"/>
</dbReference>
<reference evidence="4" key="1">
    <citation type="submission" date="2023-07" db="EMBL/GenBank/DDBJ databases">
        <title>Whole genome shotgun sequence of Streptomyces achromogenes subsp. rubradiris NBRC 14000.</title>
        <authorList>
            <person name="Komaki H."/>
            <person name="Tamura T."/>
        </authorList>
    </citation>
    <scope>NUCLEOTIDE SEQUENCE [LARGE SCALE GENOMIC DNA]</scope>
    <source>
        <strain evidence="4">NBRC 14000</strain>
    </source>
</reference>
<accession>A0ABQ3R9J7</accession>
<gene>
    <name evidence="3" type="ORF">Srubr_23580</name>
</gene>
<feature type="domain" description="ABC1 atypical kinase-like" evidence="2">
    <location>
        <begin position="96"/>
        <end position="340"/>
    </location>
</feature>
<dbReference type="InterPro" id="IPR050154">
    <property type="entry name" value="UbiB_kinase"/>
</dbReference>
<dbReference type="RefSeq" id="WP_189991318.1">
    <property type="nucleotide sequence ID" value="NZ_BNCB01000003.1"/>
</dbReference>
<sequence length="522" mass="55917">MRGRTSGRLLTVVRVLGELAAQEAGRVPARTGQAGTEADGCSSGVADGFVSAGALRRARAARAALERLGPLYVKVGQVLATRPDMVPAHVRAEFQKLNDRVPAQPFATFAPVLEANLGPRWERMFDDVDVTSPLGAASLAQVHRVTLRGGAPGVVKIQRPGIRGVVRADMALLRRAAWLTARGAPRFNEVVDVRAILANVFDAMEAELDFTKEAANMERARASVGRFPHLEIPEVVAATPGVLVQSLAPGGSVARVDREELSPEHREAIARELAAFMGRGYFIDRFYHADPHPGNVFVTPDGPATLLDWGMVGRVDQQTSIRMLLLLMAVGQNDGHGLAKVWAEMGRSTPWTDLPAFCADMAALVPKLASASMAELNFGVAFSAVLEKAARRGIASAPTVGLIGKSLVNLEGSVRLLAPHLTFSDLFESEVHGIVLHVLREMISPQHTARRALESLLAYSMAGEQLRADPHGLADRALFPPPGPAHRGIPVPPVRPGGRQHALLACGALALWAVHRRASKLR</sequence>
<dbReference type="Proteomes" id="UP000646738">
    <property type="component" value="Unassembled WGS sequence"/>
</dbReference>
<name>A0ABQ3R9J7_STRRR</name>
<dbReference type="EMBL" id="BNEA01000007">
    <property type="protein sequence ID" value="GHI52512.1"/>
    <property type="molecule type" value="Genomic_DNA"/>
</dbReference>
<dbReference type="Pfam" id="PF03109">
    <property type="entry name" value="ABC1"/>
    <property type="match status" value="1"/>
</dbReference>
<comment type="caution">
    <text evidence="3">The sequence shown here is derived from an EMBL/GenBank/DDBJ whole genome shotgun (WGS) entry which is preliminary data.</text>
</comment>
<dbReference type="PANTHER" id="PTHR10566:SF113">
    <property type="entry name" value="PROTEIN ACTIVITY OF BC1 COMPLEX KINASE 7, CHLOROPLASTIC"/>
    <property type="match status" value="1"/>
</dbReference>
<dbReference type="PANTHER" id="PTHR10566">
    <property type="entry name" value="CHAPERONE-ACTIVITY OF BC1 COMPLEX CABC1 -RELATED"/>
    <property type="match status" value="1"/>
</dbReference>
<protein>
    <submittedName>
        <fullName evidence="3">ATP/GTP-binding protein</fullName>
    </submittedName>
</protein>
<dbReference type="SUPFAM" id="SSF56112">
    <property type="entry name" value="Protein kinase-like (PK-like)"/>
    <property type="match status" value="1"/>
</dbReference>
<evidence type="ECO:0000256" key="1">
    <source>
        <dbReference type="ARBA" id="ARBA00009670"/>
    </source>
</evidence>
<proteinExistence type="inferred from homology"/>
<evidence type="ECO:0000313" key="3">
    <source>
        <dbReference type="EMBL" id="GHI52512.1"/>
    </source>
</evidence>
<comment type="similarity">
    <text evidence="1">Belongs to the protein kinase superfamily. ADCK protein kinase family.</text>
</comment>
<evidence type="ECO:0000259" key="2">
    <source>
        <dbReference type="Pfam" id="PF03109"/>
    </source>
</evidence>
<organism evidence="3 4">
    <name type="scientific">Streptomyces rubradiris</name>
    <name type="common">Streptomyces achromogenes subsp. rubradiris</name>
    <dbReference type="NCBI Taxonomy" id="285531"/>
    <lineage>
        <taxon>Bacteria</taxon>
        <taxon>Bacillati</taxon>
        <taxon>Actinomycetota</taxon>
        <taxon>Actinomycetes</taxon>
        <taxon>Kitasatosporales</taxon>
        <taxon>Streptomycetaceae</taxon>
        <taxon>Streptomyces</taxon>
    </lineage>
</organism>
<keyword evidence="4" id="KW-1185">Reference proteome</keyword>
<dbReference type="CDD" id="cd05121">
    <property type="entry name" value="ABC1_ADCK3-like"/>
    <property type="match status" value="1"/>
</dbReference>